<dbReference type="InterPro" id="IPR006311">
    <property type="entry name" value="TAT_signal"/>
</dbReference>
<reference evidence="4 5" key="1">
    <citation type="submission" date="2016-01" db="EMBL/GenBank/DDBJ databases">
        <authorList>
            <person name="Regsiter A."/>
            <person name="william w."/>
        </authorList>
    </citation>
    <scope>NUCLEOTIDE SEQUENCE [LARGE SCALE GENOMIC DNA]</scope>
    <source>
        <strain evidence="4 5">CFBP 6927</strain>
    </source>
</reference>
<gene>
    <name evidence="4" type="ORF">AGR13a_Lc110176</name>
</gene>
<comment type="similarity">
    <text evidence="2">Belongs to the bacterial solute-binding protein 1 family.</text>
</comment>
<dbReference type="InterPro" id="IPR050490">
    <property type="entry name" value="Bact_solute-bd_prot1"/>
</dbReference>
<dbReference type="RefSeq" id="WP_208612413.1">
    <property type="nucleotide sequence ID" value="NZ_LT009757.1"/>
</dbReference>
<organism evidence="4 5">
    <name type="scientific">Agrobacterium genomosp. 13 str. CFBP 6927</name>
    <dbReference type="NCBI Taxonomy" id="1183428"/>
    <lineage>
        <taxon>Bacteria</taxon>
        <taxon>Pseudomonadati</taxon>
        <taxon>Pseudomonadota</taxon>
        <taxon>Alphaproteobacteria</taxon>
        <taxon>Hyphomicrobiales</taxon>
        <taxon>Rhizobiaceae</taxon>
        <taxon>Rhizobium/Agrobacterium group</taxon>
        <taxon>Agrobacterium</taxon>
        <taxon>Agrobacterium tumefaciens complex</taxon>
    </lineage>
</organism>
<evidence type="ECO:0000256" key="2">
    <source>
        <dbReference type="ARBA" id="ARBA00008520"/>
    </source>
</evidence>
<evidence type="ECO:0000313" key="5">
    <source>
        <dbReference type="Proteomes" id="UP000191812"/>
    </source>
</evidence>
<dbReference type="PANTHER" id="PTHR43649">
    <property type="entry name" value="ARABINOSE-BINDING PROTEIN-RELATED"/>
    <property type="match status" value="1"/>
</dbReference>
<protein>
    <submittedName>
        <fullName evidence="4">Sugar ABC transporter periplasmic sugar-binding protein</fullName>
    </submittedName>
</protein>
<sequence length="444" mass="48688">MISRRNFTQLGLAASMAATFGVSPRRASAALLEGKPFAGQAINIMLPQSSQFRAHEKRLAQFEELTGIKAVYTYVPYGQVRDKITTEAVAGSSEYDVVCYQDNWGPSLSIYLHPLDELLKRDGLDINRYPQAYKLGGQIGGVTYGLPVRGHPQMLFYRKDLFDAAGLKPPTTWDEVAAAGAAIQTANPDVSGVAMYYGKGNGQQNLFLWLNHLWGKGGDIFSPDFKETRFTDPAAIEATQMYLDLLLKHKVAAPGSVQFVEGDAVNSVAQGKSAMVMVWWWVYSVLTGEKSSLKPEQVGFAPMPQFDSGAPVSYALSLPFAVSALSKKKDAAWEFMKWVSTPELEIECAIDKSDPKTSDIVVTNTKSFLDEKVNAANHGLHKVAAKSLEGSRIMPQLKEWPQIAVTLENTISELATGSRPVKDGLDQAAQDIDRILRRAGYRKG</sequence>
<proteinExistence type="inferred from homology"/>
<keyword evidence="5" id="KW-1185">Reference proteome</keyword>
<dbReference type="Gene3D" id="3.40.190.10">
    <property type="entry name" value="Periplasmic binding protein-like II"/>
    <property type="match status" value="2"/>
</dbReference>
<dbReference type="InterPro" id="IPR006059">
    <property type="entry name" value="SBP"/>
</dbReference>
<dbReference type="PANTHER" id="PTHR43649:SF12">
    <property type="entry name" value="DIACETYLCHITOBIOSE BINDING PROTEIN DASA"/>
    <property type="match status" value="1"/>
</dbReference>
<evidence type="ECO:0000313" key="4">
    <source>
        <dbReference type="EMBL" id="CUX50207.1"/>
    </source>
</evidence>
<comment type="subcellular location">
    <subcellularLocation>
        <location evidence="1">Periplasm</location>
    </subcellularLocation>
</comment>
<name>A0ABP2BKX9_9HYPH</name>
<dbReference type="CDD" id="cd13585">
    <property type="entry name" value="PBP2_TMBP_like"/>
    <property type="match status" value="1"/>
</dbReference>
<dbReference type="SUPFAM" id="SSF53850">
    <property type="entry name" value="Periplasmic binding protein-like II"/>
    <property type="match status" value="1"/>
</dbReference>
<dbReference type="PROSITE" id="PS51318">
    <property type="entry name" value="TAT"/>
    <property type="match status" value="1"/>
</dbReference>
<dbReference type="EMBL" id="FBWH01000037">
    <property type="protein sequence ID" value="CUX50207.1"/>
    <property type="molecule type" value="Genomic_DNA"/>
</dbReference>
<accession>A0ABP2BKX9</accession>
<evidence type="ECO:0000256" key="1">
    <source>
        <dbReference type="ARBA" id="ARBA00004418"/>
    </source>
</evidence>
<keyword evidence="3" id="KW-0574">Periplasm</keyword>
<dbReference type="Proteomes" id="UP000191812">
    <property type="component" value="Unassembled WGS sequence"/>
</dbReference>
<comment type="caution">
    <text evidence="4">The sequence shown here is derived from an EMBL/GenBank/DDBJ whole genome shotgun (WGS) entry which is preliminary data.</text>
</comment>
<evidence type="ECO:0000256" key="3">
    <source>
        <dbReference type="ARBA" id="ARBA00022764"/>
    </source>
</evidence>
<dbReference type="Pfam" id="PF01547">
    <property type="entry name" value="SBP_bac_1"/>
    <property type="match status" value="1"/>
</dbReference>